<reference evidence="3 4" key="1">
    <citation type="submission" date="2019-02" db="EMBL/GenBank/DDBJ databases">
        <title>Deep-cultivation of Planctomycetes and their phenomic and genomic characterization uncovers novel biology.</title>
        <authorList>
            <person name="Wiegand S."/>
            <person name="Jogler M."/>
            <person name="Boedeker C."/>
            <person name="Pinto D."/>
            <person name="Vollmers J."/>
            <person name="Rivas-Marin E."/>
            <person name="Kohn T."/>
            <person name="Peeters S.H."/>
            <person name="Heuer A."/>
            <person name="Rast P."/>
            <person name="Oberbeckmann S."/>
            <person name="Bunk B."/>
            <person name="Jeske O."/>
            <person name="Meyerdierks A."/>
            <person name="Storesund J.E."/>
            <person name="Kallscheuer N."/>
            <person name="Luecker S."/>
            <person name="Lage O.M."/>
            <person name="Pohl T."/>
            <person name="Merkel B.J."/>
            <person name="Hornburger P."/>
            <person name="Mueller R.-W."/>
            <person name="Bruemmer F."/>
            <person name="Labrenz M."/>
            <person name="Spormann A.M."/>
            <person name="Op den Camp H."/>
            <person name="Overmann J."/>
            <person name="Amann R."/>
            <person name="Jetten M.S.M."/>
            <person name="Mascher T."/>
            <person name="Medema M.H."/>
            <person name="Devos D.P."/>
            <person name="Kaster A.-K."/>
            <person name="Ovreas L."/>
            <person name="Rohde M."/>
            <person name="Galperin M.Y."/>
            <person name="Jogler C."/>
        </authorList>
    </citation>
    <scope>NUCLEOTIDE SEQUENCE [LARGE SCALE GENOMIC DNA]</scope>
    <source>
        <strain evidence="3 4">Pan181</strain>
    </source>
</reference>
<feature type="domain" description="YMGG-like Gly-zipper" evidence="2">
    <location>
        <begin position="48"/>
        <end position="92"/>
    </location>
</feature>
<sequence precursor="true">MNVASFQTKTALVLLGVAVAASSMTSALAQYPNQEYYYQAPNSYYRNDTREGTITGAGIGAIAGALIGGKKNAEGGALIGAGLGALTGHTLGKARDDADMQQVAVGTSMAANANAQVAARAVSNYDLIQMSQAGLSDDLIISTIQTRGGRFDMSPNSLISLKQAGVSDRVVMEAQRAASVTMATPINPAPPTVRVVPAPTVYVRPAPVIRVYHGYHGPVPHHYHGHW</sequence>
<feature type="chain" id="PRO_5021841496" evidence="1">
    <location>
        <begin position="30"/>
        <end position="227"/>
    </location>
</feature>
<dbReference type="EMBL" id="CP036278">
    <property type="protein sequence ID" value="QDU56183.1"/>
    <property type="molecule type" value="Genomic_DNA"/>
</dbReference>
<name>A0A518AN91_9BACT</name>
<accession>A0A518AN91</accession>
<evidence type="ECO:0000313" key="4">
    <source>
        <dbReference type="Proteomes" id="UP000315750"/>
    </source>
</evidence>
<dbReference type="KEGG" id="amuc:Pan181_23880"/>
<evidence type="ECO:0000256" key="1">
    <source>
        <dbReference type="SAM" id="SignalP"/>
    </source>
</evidence>
<proteinExistence type="predicted"/>
<gene>
    <name evidence="3" type="ORF">Pan181_23880</name>
</gene>
<evidence type="ECO:0000259" key="2">
    <source>
        <dbReference type="Pfam" id="PF13441"/>
    </source>
</evidence>
<keyword evidence="4" id="KW-1185">Reference proteome</keyword>
<keyword evidence="1" id="KW-0732">Signal</keyword>
<protein>
    <submittedName>
        <fullName evidence="3">Glycine zipper 2TM domain protein</fullName>
    </submittedName>
</protein>
<feature type="signal peptide" evidence="1">
    <location>
        <begin position="1"/>
        <end position="29"/>
    </location>
</feature>
<dbReference type="AlphaFoldDB" id="A0A518AN91"/>
<dbReference type="Proteomes" id="UP000315750">
    <property type="component" value="Chromosome"/>
</dbReference>
<evidence type="ECO:0000313" key="3">
    <source>
        <dbReference type="EMBL" id="QDU56183.1"/>
    </source>
</evidence>
<organism evidence="3 4">
    <name type="scientific">Aeoliella mucimassa</name>
    <dbReference type="NCBI Taxonomy" id="2527972"/>
    <lineage>
        <taxon>Bacteria</taxon>
        <taxon>Pseudomonadati</taxon>
        <taxon>Planctomycetota</taxon>
        <taxon>Planctomycetia</taxon>
        <taxon>Pirellulales</taxon>
        <taxon>Lacipirellulaceae</taxon>
        <taxon>Aeoliella</taxon>
    </lineage>
</organism>
<dbReference type="InterPro" id="IPR027367">
    <property type="entry name" value="Gly-zipper_YMGG"/>
</dbReference>
<dbReference type="Pfam" id="PF13441">
    <property type="entry name" value="Gly-zipper_YMGG"/>
    <property type="match status" value="1"/>
</dbReference>